<protein>
    <submittedName>
        <fullName evidence="1">Uncharacterized protein</fullName>
    </submittedName>
</protein>
<dbReference type="AlphaFoldDB" id="A0A835GDV1"/>
<dbReference type="Proteomes" id="UP000648187">
    <property type="component" value="Unassembled WGS sequence"/>
</dbReference>
<dbReference type="EMBL" id="JACKWZ010000173">
    <property type="protein sequence ID" value="KAF9412957.1"/>
    <property type="molecule type" value="Genomic_DNA"/>
</dbReference>
<gene>
    <name evidence="1" type="ORF">HW555_008654</name>
</gene>
<sequence length="143" mass="16365">MHESGTKFGFGETQQSKMVLESCSVYFEYKYGPPPTYCSPHRGRSSNKACHVYPHPARVCPLTAVSQLHGNCKRKFNETKEFYILSVVKILINNERARVSYGVALNNGQFYDVVKAASLSTIRNREHLKNSNYYQQNHSGRRI</sequence>
<evidence type="ECO:0000313" key="1">
    <source>
        <dbReference type="EMBL" id="KAF9412957.1"/>
    </source>
</evidence>
<reference evidence="1" key="1">
    <citation type="submission" date="2020-08" db="EMBL/GenBank/DDBJ databases">
        <title>Spodoptera exigua strain:BAW_Kor-Di-RS1 Genome sequencing and assembly.</title>
        <authorList>
            <person name="Kim J."/>
            <person name="Nam H.Y."/>
            <person name="Kwon M."/>
            <person name="Choi J.H."/>
            <person name="Cho S.R."/>
            <person name="Kim G.-H."/>
        </authorList>
    </citation>
    <scope>NUCLEOTIDE SEQUENCE</scope>
    <source>
        <strain evidence="1">BAW_Kor-Di-RS1</strain>
        <tissue evidence="1">Whole-body</tissue>
    </source>
</reference>
<proteinExistence type="predicted"/>
<name>A0A835GDV1_SPOEX</name>
<organism evidence="1 2">
    <name type="scientific">Spodoptera exigua</name>
    <name type="common">Beet armyworm</name>
    <name type="synonym">Noctua fulgens</name>
    <dbReference type="NCBI Taxonomy" id="7107"/>
    <lineage>
        <taxon>Eukaryota</taxon>
        <taxon>Metazoa</taxon>
        <taxon>Ecdysozoa</taxon>
        <taxon>Arthropoda</taxon>
        <taxon>Hexapoda</taxon>
        <taxon>Insecta</taxon>
        <taxon>Pterygota</taxon>
        <taxon>Neoptera</taxon>
        <taxon>Endopterygota</taxon>
        <taxon>Lepidoptera</taxon>
        <taxon>Glossata</taxon>
        <taxon>Ditrysia</taxon>
        <taxon>Noctuoidea</taxon>
        <taxon>Noctuidae</taxon>
        <taxon>Amphipyrinae</taxon>
        <taxon>Spodoptera</taxon>
    </lineage>
</organism>
<comment type="caution">
    <text evidence="1">The sequence shown here is derived from an EMBL/GenBank/DDBJ whole genome shotgun (WGS) entry which is preliminary data.</text>
</comment>
<accession>A0A835GDV1</accession>
<evidence type="ECO:0000313" key="2">
    <source>
        <dbReference type="Proteomes" id="UP000648187"/>
    </source>
</evidence>
<keyword evidence="2" id="KW-1185">Reference proteome</keyword>